<feature type="repeat" description="Solcar" evidence="9">
    <location>
        <begin position="254"/>
        <end position="349"/>
    </location>
</feature>
<dbReference type="GO" id="GO:0031966">
    <property type="term" value="C:mitochondrial membrane"/>
    <property type="evidence" value="ECO:0007669"/>
    <property type="project" value="UniProtKB-SubCell"/>
</dbReference>
<evidence type="ECO:0000256" key="2">
    <source>
        <dbReference type="ARBA" id="ARBA00006375"/>
    </source>
</evidence>
<comment type="similarity">
    <text evidence="2 10">Belongs to the mitochondrial carrier (TC 2.A.29) family.</text>
</comment>
<evidence type="ECO:0000313" key="12">
    <source>
        <dbReference type="Proteomes" id="UP000623687"/>
    </source>
</evidence>
<evidence type="ECO:0000256" key="7">
    <source>
        <dbReference type="ARBA" id="ARBA00023128"/>
    </source>
</evidence>
<keyword evidence="8 9" id="KW-0472">Membrane</keyword>
<keyword evidence="7" id="KW-0496">Mitochondrion</keyword>
<comment type="subcellular location">
    <subcellularLocation>
        <location evidence="1">Mitochondrion membrane</location>
        <topology evidence="1">Multi-pass membrane protein</topology>
    </subcellularLocation>
</comment>
<organism evidence="11 12">
    <name type="scientific">Pleurotus ostreatus</name>
    <name type="common">Oyster mushroom</name>
    <name type="synonym">White-rot fungus</name>
    <dbReference type="NCBI Taxonomy" id="5322"/>
    <lineage>
        <taxon>Eukaryota</taxon>
        <taxon>Fungi</taxon>
        <taxon>Dikarya</taxon>
        <taxon>Basidiomycota</taxon>
        <taxon>Agaricomycotina</taxon>
        <taxon>Agaricomycetes</taxon>
        <taxon>Agaricomycetidae</taxon>
        <taxon>Agaricales</taxon>
        <taxon>Pleurotineae</taxon>
        <taxon>Pleurotaceae</taxon>
        <taxon>Pleurotus</taxon>
    </lineage>
</organism>
<evidence type="ECO:0000256" key="6">
    <source>
        <dbReference type="ARBA" id="ARBA00022989"/>
    </source>
</evidence>
<evidence type="ECO:0000256" key="5">
    <source>
        <dbReference type="ARBA" id="ARBA00022737"/>
    </source>
</evidence>
<dbReference type="InterPro" id="IPR023395">
    <property type="entry name" value="MCP_dom_sf"/>
</dbReference>
<dbReference type="EMBL" id="JACETU010000007">
    <property type="protein sequence ID" value="KAF7424057.1"/>
    <property type="molecule type" value="Genomic_DNA"/>
</dbReference>
<dbReference type="OrthoDB" id="2139348at2759"/>
<dbReference type="GO" id="GO:0000064">
    <property type="term" value="F:L-ornithine transmembrane transporter activity"/>
    <property type="evidence" value="ECO:0007669"/>
    <property type="project" value="TreeGrafter"/>
</dbReference>
<accession>A0A8H6ZPK0</accession>
<dbReference type="Gene3D" id="1.50.40.10">
    <property type="entry name" value="Mitochondrial carrier domain"/>
    <property type="match status" value="1"/>
</dbReference>
<evidence type="ECO:0000256" key="3">
    <source>
        <dbReference type="ARBA" id="ARBA00022448"/>
    </source>
</evidence>
<keyword evidence="12" id="KW-1185">Reference proteome</keyword>
<reference evidence="11" key="1">
    <citation type="submission" date="2019-07" db="EMBL/GenBank/DDBJ databases">
        <authorList>
            <person name="Palmer J.M."/>
        </authorList>
    </citation>
    <scope>NUCLEOTIDE SEQUENCE</scope>
    <source>
        <strain evidence="11">PC9</strain>
    </source>
</reference>
<dbReference type="InterPro" id="IPR018108">
    <property type="entry name" value="MCP_transmembrane"/>
</dbReference>
<evidence type="ECO:0000256" key="8">
    <source>
        <dbReference type="ARBA" id="ARBA00023136"/>
    </source>
</evidence>
<comment type="caution">
    <text evidence="11">The sequence shown here is derived from an EMBL/GenBank/DDBJ whole genome shotgun (WGS) entry which is preliminary data.</text>
</comment>
<dbReference type="Proteomes" id="UP000623687">
    <property type="component" value="Unassembled WGS sequence"/>
</dbReference>
<evidence type="ECO:0000256" key="1">
    <source>
        <dbReference type="ARBA" id="ARBA00004225"/>
    </source>
</evidence>
<keyword evidence="3 10" id="KW-0813">Transport</keyword>
<dbReference type="AlphaFoldDB" id="A0A8H6ZPK0"/>
<dbReference type="GO" id="GO:1990575">
    <property type="term" value="P:mitochondrial L-ornithine transmembrane transport"/>
    <property type="evidence" value="ECO:0007669"/>
    <property type="project" value="TreeGrafter"/>
</dbReference>
<dbReference type="PANTHER" id="PTHR45624:SF31">
    <property type="entry name" value="MITOCHONDRIAL ORNITHINE TRANSPORTER 1"/>
    <property type="match status" value="1"/>
</dbReference>
<evidence type="ECO:0008006" key="13">
    <source>
        <dbReference type="Google" id="ProtNLM"/>
    </source>
</evidence>
<feature type="repeat" description="Solcar" evidence="9">
    <location>
        <begin position="120"/>
        <end position="222"/>
    </location>
</feature>
<evidence type="ECO:0000256" key="9">
    <source>
        <dbReference type="PROSITE-ProRule" id="PRU00282"/>
    </source>
</evidence>
<evidence type="ECO:0000256" key="4">
    <source>
        <dbReference type="ARBA" id="ARBA00022692"/>
    </source>
</evidence>
<sequence length="351" mass="37377">METSPDVFSSHHPVVRACKEIAFGSVRARVAGMVSKVFEHPFDLAKVRLQSQVLDATARFSGPIDCLTKTWRNEGMRGLYRGLPAPIVGAMAENASLFLAYGELQNVVRRIYAQPLPEKLSMAQLAVAAAGAGAITSFVLTPIELIKCKMQVQMLVNPALASATATAGGSSRGRALGPISVLLSVVRTTGIRGLWLGQTGTLIRETGGTAAWFSTKEFVATYLVNKRTQRDPGSVTYAGGAGSEDGRGTGKPELLVWESAVSGAIAGATFNFVLFPADTVKSAMQTEDEMRPRGVGDAKGKGRNFFQTFGAMYRAQGIRGLYAGCGVTVARSIPSSAIIFVIYDQLSRRFG</sequence>
<protein>
    <recommendedName>
        <fullName evidence="13">Mitochondrial carrier</fullName>
    </recommendedName>
</protein>
<name>A0A8H6ZPK0_PLEOS</name>
<keyword evidence="4 9" id="KW-0812">Transmembrane</keyword>
<keyword evidence="6" id="KW-1133">Transmembrane helix</keyword>
<evidence type="ECO:0000256" key="10">
    <source>
        <dbReference type="RuleBase" id="RU000488"/>
    </source>
</evidence>
<dbReference type="PANTHER" id="PTHR45624">
    <property type="entry name" value="MITOCHONDRIAL BASIC AMINO ACIDS TRANSPORTER-RELATED"/>
    <property type="match status" value="1"/>
</dbReference>
<feature type="repeat" description="Solcar" evidence="9">
    <location>
        <begin position="19"/>
        <end position="107"/>
    </location>
</feature>
<dbReference type="InterPro" id="IPR050567">
    <property type="entry name" value="Mitochondrial_Carrier"/>
</dbReference>
<dbReference type="SUPFAM" id="SSF103506">
    <property type="entry name" value="Mitochondrial carrier"/>
    <property type="match status" value="1"/>
</dbReference>
<dbReference type="VEuPathDB" id="FungiDB:PC9H_009358"/>
<proteinExistence type="inferred from homology"/>
<dbReference type="GeneID" id="59379176"/>
<keyword evidence="5" id="KW-0677">Repeat</keyword>
<dbReference type="RefSeq" id="XP_036628251.1">
    <property type="nucleotide sequence ID" value="XM_036778862.1"/>
</dbReference>
<gene>
    <name evidence="11" type="ORF">PC9H_009358</name>
</gene>
<dbReference type="PROSITE" id="PS50920">
    <property type="entry name" value="SOLCAR"/>
    <property type="match status" value="3"/>
</dbReference>
<dbReference type="Pfam" id="PF00153">
    <property type="entry name" value="Mito_carr"/>
    <property type="match status" value="3"/>
</dbReference>
<evidence type="ECO:0000313" key="11">
    <source>
        <dbReference type="EMBL" id="KAF7424057.1"/>
    </source>
</evidence>